<reference evidence="1" key="1">
    <citation type="submission" date="2023-06" db="EMBL/GenBank/DDBJ databases">
        <title>Genomic of Agaribacillus aureum.</title>
        <authorList>
            <person name="Wang G."/>
        </authorList>
    </citation>
    <scope>NUCLEOTIDE SEQUENCE</scope>
    <source>
        <strain evidence="1">BMA12</strain>
    </source>
</reference>
<accession>A0ABT8LH07</accession>
<comment type="caution">
    <text evidence="1">The sequence shown here is derived from an EMBL/GenBank/DDBJ whole genome shotgun (WGS) entry which is preliminary data.</text>
</comment>
<organism evidence="1 2">
    <name type="scientific">Agaribacillus aureus</name>
    <dbReference type="NCBI Taxonomy" id="3051825"/>
    <lineage>
        <taxon>Bacteria</taxon>
        <taxon>Pseudomonadati</taxon>
        <taxon>Bacteroidota</taxon>
        <taxon>Cytophagia</taxon>
        <taxon>Cytophagales</taxon>
        <taxon>Splendidivirgaceae</taxon>
        <taxon>Agaribacillus</taxon>
    </lineage>
</organism>
<proteinExistence type="predicted"/>
<evidence type="ECO:0000313" key="2">
    <source>
        <dbReference type="Proteomes" id="UP001172083"/>
    </source>
</evidence>
<dbReference type="Proteomes" id="UP001172083">
    <property type="component" value="Unassembled WGS sequence"/>
</dbReference>
<name>A0ABT8LH07_9BACT</name>
<dbReference type="EMBL" id="JAUJEB010000007">
    <property type="protein sequence ID" value="MDN5215568.1"/>
    <property type="molecule type" value="Genomic_DNA"/>
</dbReference>
<evidence type="ECO:0000313" key="1">
    <source>
        <dbReference type="EMBL" id="MDN5215568.1"/>
    </source>
</evidence>
<gene>
    <name evidence="1" type="ORF">QQ020_26055</name>
</gene>
<protein>
    <submittedName>
        <fullName evidence="1">Uncharacterized protein</fullName>
    </submittedName>
</protein>
<keyword evidence="2" id="KW-1185">Reference proteome</keyword>
<sequence length="195" mass="20719">MESVSCCPLTKSGINILKLKDYLMKKAGLFTTAALAGLFAFAVNDNANAQQIAANTKPVVNTNSYSVGVMDLRDKDLKAVDAIAARASIGSIIVYYMGDDVNLMNKVREGASQAKDAGAPVKGMILAKPDMSFEGGKDSFLIMLDGIPVNKQADASIYPIGTPRKLIEWAVETFGEEIGITSVADKKDGLTPEIP</sequence>
<dbReference type="RefSeq" id="WP_346760907.1">
    <property type="nucleotide sequence ID" value="NZ_JAUJEB010000007.1"/>
</dbReference>